<evidence type="ECO:0000313" key="2">
    <source>
        <dbReference type="EMBL" id="RUP75684.1"/>
    </source>
</evidence>
<dbReference type="Proteomes" id="UP000274545">
    <property type="component" value="Unassembled WGS sequence"/>
</dbReference>
<dbReference type="AlphaFoldDB" id="A0A3S0SD19"/>
<name>A0A3S0SD19_9MOLU</name>
<keyword evidence="1" id="KW-0472">Membrane</keyword>
<evidence type="ECO:0008006" key="4">
    <source>
        <dbReference type="Google" id="ProtNLM"/>
    </source>
</evidence>
<organism evidence="2 3">
    <name type="scientific">Spiroplasma poulsonii</name>
    <dbReference type="NCBI Taxonomy" id="2138"/>
    <lineage>
        <taxon>Bacteria</taxon>
        <taxon>Bacillati</taxon>
        <taxon>Mycoplasmatota</taxon>
        <taxon>Mollicutes</taxon>
        <taxon>Entomoplasmatales</taxon>
        <taxon>Spiroplasmataceae</taxon>
        <taxon>Spiroplasma</taxon>
    </lineage>
</organism>
<dbReference type="EMBL" id="RAHC01000015">
    <property type="protein sequence ID" value="RUP75684.1"/>
    <property type="molecule type" value="Genomic_DNA"/>
</dbReference>
<protein>
    <recommendedName>
        <fullName evidence="4">DUF3899 domain-containing protein</fullName>
    </recommendedName>
</protein>
<feature type="transmembrane region" description="Helical" evidence="1">
    <location>
        <begin position="44"/>
        <end position="67"/>
    </location>
</feature>
<reference evidence="2 3" key="1">
    <citation type="journal article" date="2019" name="Genome Biol. Evol.">
        <title>Toxin and genome evolution in a Drosophila defensive symbiosis.</title>
        <authorList>
            <person name="Ballinger M.J."/>
            <person name="Gawryluk R.M."/>
            <person name="Perlman S.J."/>
        </authorList>
    </citation>
    <scope>NUCLEOTIDE SEQUENCE [LARGE SCALE GENOMIC DNA]</scope>
    <source>
        <strain evidence="3">sNeo</strain>
    </source>
</reference>
<accession>A0A3S0SD19</accession>
<gene>
    <name evidence="2" type="ORF">D6D54_08005</name>
</gene>
<dbReference type="RefSeq" id="WP_127093377.1">
    <property type="nucleotide sequence ID" value="NZ_RAHC01000015.1"/>
</dbReference>
<keyword evidence="1" id="KW-1133">Transmembrane helix</keyword>
<evidence type="ECO:0000313" key="3">
    <source>
        <dbReference type="Proteomes" id="UP000274545"/>
    </source>
</evidence>
<feature type="transmembrane region" description="Helical" evidence="1">
    <location>
        <begin position="115"/>
        <end position="138"/>
    </location>
</feature>
<proteinExistence type="predicted"/>
<keyword evidence="1" id="KW-0812">Transmembrane</keyword>
<feature type="transmembrane region" description="Helical" evidence="1">
    <location>
        <begin position="7"/>
        <end position="32"/>
    </location>
</feature>
<comment type="caution">
    <text evidence="2">The sequence shown here is derived from an EMBL/GenBank/DDBJ whole genome shotgun (WGS) entry which is preliminary data.</text>
</comment>
<evidence type="ECO:0000256" key="1">
    <source>
        <dbReference type="SAM" id="Phobius"/>
    </source>
</evidence>
<sequence>MKTSLKTFLIISLSCNVIFLLAQIATTIPLVLYKNTLHLSNSDLSQIFFGILIIIIILTMFISNWIIVRNPLRKLSKTKELTPWQADLGFNIITKYSHLQTEYDGYLWYLKKKGFILVTTLGINFSYALITAVIFSILR</sequence>